<evidence type="ECO:0000313" key="2">
    <source>
        <dbReference type="Proteomes" id="UP000799754"/>
    </source>
</evidence>
<accession>A0ACB6S1V3</accession>
<keyword evidence="2" id="KW-1185">Reference proteome</keyword>
<sequence length="181" mass="20979">MSNNAELSEPMAELAQYQYRSLMLGMNYVRLLRLLPSEQKGAVMECQLFEYTSESAEAVHLYEALSYVLGRSRGNCVDCSLIRLRDNSLDRILWIDAICINQADDREKEQQIQLMPIIYGLANTVVVWLLGKAKNAYEHEDDQILEDLRVIADTGRADHLGDQILQCRILRLLDRPWFRRM</sequence>
<reference evidence="1" key="1">
    <citation type="journal article" date="2020" name="Stud. Mycol.">
        <title>101 Dothideomycetes genomes: a test case for predicting lifestyles and emergence of pathogens.</title>
        <authorList>
            <person name="Haridas S."/>
            <person name="Albert R."/>
            <person name="Binder M."/>
            <person name="Bloem J."/>
            <person name="Labutti K."/>
            <person name="Salamov A."/>
            <person name="Andreopoulos B."/>
            <person name="Baker S."/>
            <person name="Barry K."/>
            <person name="Bills G."/>
            <person name="Bluhm B."/>
            <person name="Cannon C."/>
            <person name="Castanera R."/>
            <person name="Culley D."/>
            <person name="Daum C."/>
            <person name="Ezra D."/>
            <person name="Gonzalez J."/>
            <person name="Henrissat B."/>
            <person name="Kuo A."/>
            <person name="Liang C."/>
            <person name="Lipzen A."/>
            <person name="Lutzoni F."/>
            <person name="Magnuson J."/>
            <person name="Mondo S."/>
            <person name="Nolan M."/>
            <person name="Ohm R."/>
            <person name="Pangilinan J."/>
            <person name="Park H.-J."/>
            <person name="Ramirez L."/>
            <person name="Alfaro M."/>
            <person name="Sun H."/>
            <person name="Tritt A."/>
            <person name="Yoshinaga Y."/>
            <person name="Zwiers L.-H."/>
            <person name="Turgeon B."/>
            <person name="Goodwin S."/>
            <person name="Spatafora J."/>
            <person name="Crous P."/>
            <person name="Grigoriev I."/>
        </authorList>
    </citation>
    <scope>NUCLEOTIDE SEQUENCE</scope>
    <source>
        <strain evidence="1">CBS 525.71</strain>
    </source>
</reference>
<proteinExistence type="predicted"/>
<protein>
    <submittedName>
        <fullName evidence="1">Uncharacterized protein</fullName>
    </submittedName>
</protein>
<evidence type="ECO:0000313" key="1">
    <source>
        <dbReference type="EMBL" id="KAF2627492.1"/>
    </source>
</evidence>
<gene>
    <name evidence="1" type="ORF">BU25DRAFT_431297</name>
</gene>
<organism evidence="1 2">
    <name type="scientific">Macroventuria anomochaeta</name>
    <dbReference type="NCBI Taxonomy" id="301207"/>
    <lineage>
        <taxon>Eukaryota</taxon>
        <taxon>Fungi</taxon>
        <taxon>Dikarya</taxon>
        <taxon>Ascomycota</taxon>
        <taxon>Pezizomycotina</taxon>
        <taxon>Dothideomycetes</taxon>
        <taxon>Pleosporomycetidae</taxon>
        <taxon>Pleosporales</taxon>
        <taxon>Pleosporineae</taxon>
        <taxon>Didymellaceae</taxon>
        <taxon>Macroventuria</taxon>
    </lineage>
</organism>
<comment type="caution">
    <text evidence="1">The sequence shown here is derived from an EMBL/GenBank/DDBJ whole genome shotgun (WGS) entry which is preliminary data.</text>
</comment>
<dbReference type="EMBL" id="MU006716">
    <property type="protein sequence ID" value="KAF2627492.1"/>
    <property type="molecule type" value="Genomic_DNA"/>
</dbReference>
<name>A0ACB6S1V3_9PLEO</name>
<dbReference type="Proteomes" id="UP000799754">
    <property type="component" value="Unassembled WGS sequence"/>
</dbReference>